<comment type="caution">
    <text evidence="8">The sequence shown here is derived from an EMBL/GenBank/DDBJ whole genome shotgun (WGS) entry which is preliminary data.</text>
</comment>
<dbReference type="PANTHER" id="PTHR43133:SF50">
    <property type="entry name" value="ECF RNA POLYMERASE SIGMA FACTOR SIGM"/>
    <property type="match status" value="1"/>
</dbReference>
<dbReference type="InterPro" id="IPR013325">
    <property type="entry name" value="RNA_pol_sigma_r2"/>
</dbReference>
<dbReference type="SUPFAM" id="SSF88659">
    <property type="entry name" value="Sigma3 and sigma4 domains of RNA polymerase sigma factors"/>
    <property type="match status" value="1"/>
</dbReference>
<dbReference type="GO" id="GO:0016987">
    <property type="term" value="F:sigma factor activity"/>
    <property type="evidence" value="ECO:0007669"/>
    <property type="project" value="UniProtKB-KW"/>
</dbReference>
<dbReference type="Gene3D" id="1.10.10.10">
    <property type="entry name" value="Winged helix-like DNA-binding domain superfamily/Winged helix DNA-binding domain"/>
    <property type="match status" value="1"/>
</dbReference>
<dbReference type="Proteomes" id="UP000291838">
    <property type="component" value="Unassembled WGS sequence"/>
</dbReference>
<dbReference type="NCBIfam" id="TIGR02937">
    <property type="entry name" value="sigma70-ECF"/>
    <property type="match status" value="1"/>
</dbReference>
<accession>A0A4Q2RM60</accession>
<name>A0A4Q2RM60_9ACTN</name>
<comment type="similarity">
    <text evidence="1">Belongs to the sigma-70 factor family. ECF subfamily.</text>
</comment>
<keyword evidence="4" id="KW-0238">DNA-binding</keyword>
<dbReference type="InterPro" id="IPR039425">
    <property type="entry name" value="RNA_pol_sigma-70-like"/>
</dbReference>
<dbReference type="Pfam" id="PF04542">
    <property type="entry name" value="Sigma70_r2"/>
    <property type="match status" value="1"/>
</dbReference>
<dbReference type="CDD" id="cd06171">
    <property type="entry name" value="Sigma70_r4"/>
    <property type="match status" value="1"/>
</dbReference>
<dbReference type="Pfam" id="PF08281">
    <property type="entry name" value="Sigma70_r4_2"/>
    <property type="match status" value="1"/>
</dbReference>
<evidence type="ECO:0000256" key="2">
    <source>
        <dbReference type="ARBA" id="ARBA00023015"/>
    </source>
</evidence>
<dbReference type="SUPFAM" id="SSF88946">
    <property type="entry name" value="Sigma2 domain of RNA polymerase sigma factors"/>
    <property type="match status" value="1"/>
</dbReference>
<dbReference type="InterPro" id="IPR014284">
    <property type="entry name" value="RNA_pol_sigma-70_dom"/>
</dbReference>
<proteinExistence type="inferred from homology"/>
<organism evidence="8 9">
    <name type="scientific">Nocardioides glacieisoli</name>
    <dbReference type="NCBI Taxonomy" id="1168730"/>
    <lineage>
        <taxon>Bacteria</taxon>
        <taxon>Bacillati</taxon>
        <taxon>Actinomycetota</taxon>
        <taxon>Actinomycetes</taxon>
        <taxon>Propionibacteriales</taxon>
        <taxon>Nocardioidaceae</taxon>
        <taxon>Nocardioides</taxon>
    </lineage>
</organism>
<sequence>MRDGAEGDFADFYSATWPRTLAVVYALTGDRGTAEEVAQEAYVKAWSHWNKVSRYDQPSAWVRQVATRLAVSRWRRSRVAATWLSRQRDHETAPPPDETTTALVRALQEIPEAQRRAIVLHHLADLTVAEVARIERCPVGTVKARLSRGRTALAALLSDQPADEPNGAPTHV</sequence>
<evidence type="ECO:0000259" key="7">
    <source>
        <dbReference type="Pfam" id="PF08281"/>
    </source>
</evidence>
<feature type="domain" description="RNA polymerase sigma factor 70 region 4 type 2" evidence="7">
    <location>
        <begin position="102"/>
        <end position="153"/>
    </location>
</feature>
<dbReference type="AlphaFoldDB" id="A0A4Q2RM60"/>
<keyword evidence="9" id="KW-1185">Reference proteome</keyword>
<protein>
    <submittedName>
        <fullName evidence="8">SigE family RNA polymerase sigma factor</fullName>
    </submittedName>
</protein>
<reference evidence="8 9" key="1">
    <citation type="submission" date="2019-01" db="EMBL/GenBank/DDBJ databases">
        <title>Novel species of Nocardioides.</title>
        <authorList>
            <person name="Liu Q."/>
            <person name="Xin Y.-H."/>
        </authorList>
    </citation>
    <scope>NUCLEOTIDE SEQUENCE [LARGE SCALE GENOMIC DNA]</scope>
    <source>
        <strain evidence="8 9">HLT3-15</strain>
    </source>
</reference>
<dbReference type="GO" id="GO:0006352">
    <property type="term" value="P:DNA-templated transcription initiation"/>
    <property type="evidence" value="ECO:0007669"/>
    <property type="project" value="InterPro"/>
</dbReference>
<evidence type="ECO:0000256" key="5">
    <source>
        <dbReference type="ARBA" id="ARBA00023163"/>
    </source>
</evidence>
<evidence type="ECO:0000313" key="9">
    <source>
        <dbReference type="Proteomes" id="UP000291838"/>
    </source>
</evidence>
<evidence type="ECO:0000256" key="1">
    <source>
        <dbReference type="ARBA" id="ARBA00010641"/>
    </source>
</evidence>
<keyword evidence="5" id="KW-0804">Transcription</keyword>
<keyword evidence="3" id="KW-0731">Sigma factor</keyword>
<dbReference type="RefSeq" id="WP_129478923.1">
    <property type="nucleotide sequence ID" value="NZ_SDWS01000011.1"/>
</dbReference>
<dbReference type="InterPro" id="IPR013324">
    <property type="entry name" value="RNA_pol_sigma_r3/r4-like"/>
</dbReference>
<feature type="domain" description="RNA polymerase sigma-70 region 2" evidence="6">
    <location>
        <begin position="18"/>
        <end position="78"/>
    </location>
</feature>
<keyword evidence="2" id="KW-0805">Transcription regulation</keyword>
<dbReference type="NCBIfam" id="TIGR02983">
    <property type="entry name" value="SigE-fam_strep"/>
    <property type="match status" value="1"/>
</dbReference>
<dbReference type="Gene3D" id="1.10.1740.10">
    <property type="match status" value="1"/>
</dbReference>
<dbReference type="InterPro" id="IPR013249">
    <property type="entry name" value="RNA_pol_sigma70_r4_t2"/>
</dbReference>
<gene>
    <name evidence="8" type="ORF">EUA06_19535</name>
</gene>
<dbReference type="OrthoDB" id="3777963at2"/>
<evidence type="ECO:0000259" key="6">
    <source>
        <dbReference type="Pfam" id="PF04542"/>
    </source>
</evidence>
<dbReference type="InterPro" id="IPR036388">
    <property type="entry name" value="WH-like_DNA-bd_sf"/>
</dbReference>
<dbReference type="EMBL" id="SDWS01000011">
    <property type="protein sequence ID" value="RYB88689.1"/>
    <property type="molecule type" value="Genomic_DNA"/>
</dbReference>
<dbReference type="PANTHER" id="PTHR43133">
    <property type="entry name" value="RNA POLYMERASE ECF-TYPE SIGMA FACTO"/>
    <property type="match status" value="1"/>
</dbReference>
<dbReference type="GO" id="GO:0003677">
    <property type="term" value="F:DNA binding"/>
    <property type="evidence" value="ECO:0007669"/>
    <property type="project" value="UniProtKB-KW"/>
</dbReference>
<evidence type="ECO:0000313" key="8">
    <source>
        <dbReference type="EMBL" id="RYB88689.1"/>
    </source>
</evidence>
<dbReference type="InterPro" id="IPR014325">
    <property type="entry name" value="RNA_pol_sigma-E_actinobac"/>
</dbReference>
<evidence type="ECO:0000256" key="4">
    <source>
        <dbReference type="ARBA" id="ARBA00023125"/>
    </source>
</evidence>
<evidence type="ECO:0000256" key="3">
    <source>
        <dbReference type="ARBA" id="ARBA00023082"/>
    </source>
</evidence>
<dbReference type="InterPro" id="IPR007627">
    <property type="entry name" value="RNA_pol_sigma70_r2"/>
</dbReference>